<evidence type="ECO:0000313" key="8">
    <source>
        <dbReference type="Proteomes" id="UP000254476"/>
    </source>
</evidence>
<dbReference type="PANTHER" id="PTHR42685">
    <property type="entry name" value="GERANYLGERANYL DIPHOSPHATE REDUCTASE"/>
    <property type="match status" value="1"/>
</dbReference>
<evidence type="ECO:0000313" key="5">
    <source>
        <dbReference type="EMBL" id="KTD11860.1"/>
    </source>
</evidence>
<evidence type="ECO:0000313" key="6">
    <source>
        <dbReference type="EMBL" id="STX46548.1"/>
    </source>
</evidence>
<evidence type="ECO:0000313" key="7">
    <source>
        <dbReference type="Proteomes" id="UP000054691"/>
    </source>
</evidence>
<dbReference type="EMBL" id="UGOB01000001">
    <property type="protein sequence ID" value="STX46548.1"/>
    <property type="molecule type" value="Genomic_DNA"/>
</dbReference>
<dbReference type="InterPro" id="IPR002938">
    <property type="entry name" value="FAD-bd"/>
</dbReference>
<dbReference type="InterPro" id="IPR011777">
    <property type="entry name" value="Geranylgeranyl_Rdtase_fam"/>
</dbReference>
<dbReference type="AlphaFoldDB" id="A0A378JI09"/>
<evidence type="ECO:0000256" key="1">
    <source>
        <dbReference type="ARBA" id="ARBA00038079"/>
    </source>
</evidence>
<dbReference type="GO" id="GO:0071949">
    <property type="term" value="F:FAD binding"/>
    <property type="evidence" value="ECO:0007669"/>
    <property type="project" value="InterPro"/>
</dbReference>
<sequence length="516" mass="58073">MAFCGNKSILEKDNSLNTDDLDADVLIAGAGPSGAICAYYLAQSGKKVILIDSQSFPRDKICGDFVSPVALKELMEIGIADLHEFKATHRVTAATVYIDGQKLITDHIPKVKDFVNYGRVIPRVLLDSWIVNAAKQQGVEVITDCKLLNYFVNEQHVTVDCNHSDKNRRFLIKMLVGADGSSSTVARILQGKKPNPNHKIVAVRAYCEHVNCISHHAELFFTSKSFPGYYWFFPTSSTTANVGIGAVLGTFPKNETNLKTLLLEMMEKDPFFKEKIGQETKITKIAGWPLSCYDPAAINVKDRVLLTGDAAGFINPFTGEGIQYALQSGRLAAESIIECFEAENFSAASLKRFDSKVCKEITHDLSFVNIFMQLTRNRNLNVLWVNVMKIILYQAKKDPKYATLSGGFFVGVVPMYRLLSISYVSKTILTSISCFFRTKNILKQATIFISQQILLVFKQKITYLNWIKHLSMSMLLFIRLSIKIGFIKMGIFLKRLCRKNFTRRLTKLFWGSRLEP</sequence>
<dbReference type="Proteomes" id="UP000054691">
    <property type="component" value="Unassembled WGS sequence"/>
</dbReference>
<keyword evidence="3" id="KW-0812">Transmembrane</keyword>
<evidence type="ECO:0000259" key="4">
    <source>
        <dbReference type="Pfam" id="PF01494"/>
    </source>
</evidence>
<dbReference type="InterPro" id="IPR050407">
    <property type="entry name" value="Geranylgeranyl_reductase"/>
</dbReference>
<dbReference type="InterPro" id="IPR036188">
    <property type="entry name" value="FAD/NAD-bd_sf"/>
</dbReference>
<dbReference type="GO" id="GO:0016628">
    <property type="term" value="F:oxidoreductase activity, acting on the CH-CH group of donors, NAD or NADP as acceptor"/>
    <property type="evidence" value="ECO:0007669"/>
    <property type="project" value="InterPro"/>
</dbReference>
<dbReference type="Proteomes" id="UP000254476">
    <property type="component" value="Unassembled WGS sequence"/>
</dbReference>
<evidence type="ECO:0000256" key="3">
    <source>
        <dbReference type="SAM" id="Phobius"/>
    </source>
</evidence>
<accession>A0A378JI09</accession>
<evidence type="ECO:0000256" key="2">
    <source>
        <dbReference type="ARBA" id="ARBA00040363"/>
    </source>
</evidence>
<dbReference type="SUPFAM" id="SSF51905">
    <property type="entry name" value="FAD/NAD(P)-binding domain"/>
    <property type="match status" value="1"/>
</dbReference>
<dbReference type="PANTHER" id="PTHR42685:SF22">
    <property type="entry name" value="CONDITIONED MEDIUM FACTOR RECEPTOR 1"/>
    <property type="match status" value="1"/>
</dbReference>
<reference evidence="5 7" key="1">
    <citation type="submission" date="2015-11" db="EMBL/GenBank/DDBJ databases">
        <title>Genomic analysis of 38 Legionella species identifies large and diverse effector repertoires.</title>
        <authorList>
            <person name="Burstein D."/>
            <person name="Amaro F."/>
            <person name="Zusman T."/>
            <person name="Lifshitz Z."/>
            <person name="Cohen O."/>
            <person name="Gilbert J.A."/>
            <person name="Pupko T."/>
            <person name="Shuman H.A."/>
            <person name="Segal G."/>
        </authorList>
    </citation>
    <scope>NUCLEOTIDE SEQUENCE [LARGE SCALE GENOMIC DNA]</scope>
    <source>
        <strain evidence="5 7">Lyon 8420412</strain>
    </source>
</reference>
<organism evidence="6 8">
    <name type="scientific">Legionella gratiana</name>
    <dbReference type="NCBI Taxonomy" id="45066"/>
    <lineage>
        <taxon>Bacteria</taxon>
        <taxon>Pseudomonadati</taxon>
        <taxon>Pseudomonadota</taxon>
        <taxon>Gammaproteobacteria</taxon>
        <taxon>Legionellales</taxon>
        <taxon>Legionellaceae</taxon>
        <taxon>Legionella</taxon>
    </lineage>
</organism>
<dbReference type="Pfam" id="PF01494">
    <property type="entry name" value="FAD_binding_3"/>
    <property type="match status" value="1"/>
</dbReference>
<dbReference type="PRINTS" id="PR00420">
    <property type="entry name" value="RNGMNOXGNASE"/>
</dbReference>
<keyword evidence="7" id="KW-1185">Reference proteome</keyword>
<dbReference type="NCBIfam" id="TIGR02032">
    <property type="entry name" value="GG-red-SF"/>
    <property type="match status" value="1"/>
</dbReference>
<reference evidence="6 8" key="2">
    <citation type="submission" date="2018-06" db="EMBL/GenBank/DDBJ databases">
        <authorList>
            <consortium name="Pathogen Informatics"/>
            <person name="Doyle S."/>
        </authorList>
    </citation>
    <scope>NUCLEOTIDE SEQUENCE [LARGE SCALE GENOMIC DNA]</scope>
    <source>
        <strain evidence="6 8">NCTC12388</strain>
    </source>
</reference>
<name>A0A378JI09_9GAMM</name>
<keyword evidence="3" id="KW-1133">Transmembrane helix</keyword>
<comment type="similarity">
    <text evidence="1">Belongs to the CbrA family.</text>
</comment>
<feature type="domain" description="FAD-binding" evidence="4">
    <location>
        <begin position="22"/>
        <end position="337"/>
    </location>
</feature>
<dbReference type="Gene3D" id="3.50.50.60">
    <property type="entry name" value="FAD/NAD(P)-binding domain"/>
    <property type="match status" value="1"/>
</dbReference>
<feature type="transmembrane region" description="Helical" evidence="3">
    <location>
        <begin position="469"/>
        <end position="493"/>
    </location>
</feature>
<keyword evidence="3" id="KW-0472">Membrane</keyword>
<dbReference type="STRING" id="45066.Lgra_1318"/>
<protein>
    <recommendedName>
        <fullName evidence="2">Protein CbrA</fullName>
    </recommendedName>
</protein>
<dbReference type="EMBL" id="LNYE01000020">
    <property type="protein sequence ID" value="KTD11860.1"/>
    <property type="molecule type" value="Genomic_DNA"/>
</dbReference>
<gene>
    <name evidence="5" type="ORF">Lgra_1318</name>
    <name evidence="6" type="ORF">NCTC12388_03315</name>
</gene>
<proteinExistence type="inferred from homology"/>